<dbReference type="Proteomes" id="UP000188318">
    <property type="component" value="Unassembled WGS sequence"/>
</dbReference>
<name>A0A1R3R683_ASPC5</name>
<reference evidence="2" key="1">
    <citation type="journal article" date="2017" name="Genome Biol.">
        <title>Comparative genomics reveals high biological diversity and specific adaptations in the industrially and medically important fungal genus Aspergillus.</title>
        <authorList>
            <person name="de Vries R.P."/>
            <person name="Riley R."/>
            <person name="Wiebenga A."/>
            <person name="Aguilar-Osorio G."/>
            <person name="Amillis S."/>
            <person name="Uchima C.A."/>
            <person name="Anderluh G."/>
            <person name="Asadollahi M."/>
            <person name="Askin M."/>
            <person name="Barry K."/>
            <person name="Battaglia E."/>
            <person name="Bayram O."/>
            <person name="Benocci T."/>
            <person name="Braus-Stromeyer S.A."/>
            <person name="Caldana C."/>
            <person name="Canovas D."/>
            <person name="Cerqueira G.C."/>
            <person name="Chen F."/>
            <person name="Chen W."/>
            <person name="Choi C."/>
            <person name="Clum A."/>
            <person name="Dos Santos R.A."/>
            <person name="Damasio A.R."/>
            <person name="Diallinas G."/>
            <person name="Emri T."/>
            <person name="Fekete E."/>
            <person name="Flipphi M."/>
            <person name="Freyberg S."/>
            <person name="Gallo A."/>
            <person name="Gournas C."/>
            <person name="Habgood R."/>
            <person name="Hainaut M."/>
            <person name="Harispe M.L."/>
            <person name="Henrissat B."/>
            <person name="Hilden K.S."/>
            <person name="Hope R."/>
            <person name="Hossain A."/>
            <person name="Karabika E."/>
            <person name="Karaffa L."/>
            <person name="Karanyi Z."/>
            <person name="Krasevec N."/>
            <person name="Kuo A."/>
            <person name="Kusch H."/>
            <person name="LaButti K."/>
            <person name="Lagendijk E.L."/>
            <person name="Lapidus A."/>
            <person name="Levasseur A."/>
            <person name="Lindquist E."/>
            <person name="Lipzen A."/>
            <person name="Logrieco A.F."/>
            <person name="MacCabe A."/>
            <person name="Maekelae M.R."/>
            <person name="Malavazi I."/>
            <person name="Melin P."/>
            <person name="Meyer V."/>
            <person name="Mielnichuk N."/>
            <person name="Miskei M."/>
            <person name="Molnar A.P."/>
            <person name="Mule G."/>
            <person name="Ngan C.Y."/>
            <person name="Orejas M."/>
            <person name="Orosz E."/>
            <person name="Ouedraogo J.P."/>
            <person name="Overkamp K.M."/>
            <person name="Park H.-S."/>
            <person name="Perrone G."/>
            <person name="Piumi F."/>
            <person name="Punt P.J."/>
            <person name="Ram A.F."/>
            <person name="Ramon A."/>
            <person name="Rauscher S."/>
            <person name="Record E."/>
            <person name="Riano-Pachon D.M."/>
            <person name="Robert V."/>
            <person name="Roehrig J."/>
            <person name="Ruller R."/>
            <person name="Salamov A."/>
            <person name="Salih N.S."/>
            <person name="Samson R.A."/>
            <person name="Sandor E."/>
            <person name="Sanguinetti M."/>
            <person name="Schuetze T."/>
            <person name="Sepcic K."/>
            <person name="Shelest E."/>
            <person name="Sherlock G."/>
            <person name="Sophianopoulou V."/>
            <person name="Squina F.M."/>
            <person name="Sun H."/>
            <person name="Susca A."/>
            <person name="Todd R.B."/>
            <person name="Tsang A."/>
            <person name="Unkles S.E."/>
            <person name="van de Wiele N."/>
            <person name="van Rossen-Uffink D."/>
            <person name="Oliveira J.V."/>
            <person name="Vesth T.C."/>
            <person name="Visser J."/>
            <person name="Yu J.-H."/>
            <person name="Zhou M."/>
            <person name="Andersen M.R."/>
            <person name="Archer D.B."/>
            <person name="Baker S.E."/>
            <person name="Benoit I."/>
            <person name="Brakhage A.A."/>
            <person name="Braus G.H."/>
            <person name="Fischer R."/>
            <person name="Frisvad J.C."/>
            <person name="Goldman G.H."/>
            <person name="Houbraken J."/>
            <person name="Oakley B."/>
            <person name="Pocsi I."/>
            <person name="Scazzocchio C."/>
            <person name="Seiboth B."/>
            <person name="vanKuyk P.A."/>
            <person name="Wortman J."/>
            <person name="Dyer P.S."/>
            <person name="Grigoriev I.V."/>
        </authorList>
    </citation>
    <scope>NUCLEOTIDE SEQUENCE [LARGE SCALE GENOMIC DNA]</scope>
    <source>
        <strain evidence="2">ITEM 5010</strain>
    </source>
</reference>
<evidence type="ECO:0000313" key="1">
    <source>
        <dbReference type="EMBL" id="OOF89990.1"/>
    </source>
</evidence>
<gene>
    <name evidence="1" type="ORF">ASPCADRAFT_212316</name>
</gene>
<accession>A0A1R3R683</accession>
<organism evidence="1 2">
    <name type="scientific">Aspergillus carbonarius (strain ITEM 5010)</name>
    <dbReference type="NCBI Taxonomy" id="602072"/>
    <lineage>
        <taxon>Eukaryota</taxon>
        <taxon>Fungi</taxon>
        <taxon>Dikarya</taxon>
        <taxon>Ascomycota</taxon>
        <taxon>Pezizomycotina</taxon>
        <taxon>Eurotiomycetes</taxon>
        <taxon>Eurotiomycetidae</taxon>
        <taxon>Eurotiales</taxon>
        <taxon>Aspergillaceae</taxon>
        <taxon>Aspergillus</taxon>
        <taxon>Aspergillus subgen. Circumdati</taxon>
    </lineage>
</organism>
<dbReference type="AlphaFoldDB" id="A0A1R3R683"/>
<dbReference type="EMBL" id="KV907623">
    <property type="protein sequence ID" value="OOF89990.1"/>
    <property type="molecule type" value="Genomic_DNA"/>
</dbReference>
<proteinExistence type="predicted"/>
<dbReference type="VEuPathDB" id="FungiDB:ASPCADRAFT_212316"/>
<protein>
    <submittedName>
        <fullName evidence="1">Uncharacterized protein</fullName>
    </submittedName>
</protein>
<keyword evidence="2" id="KW-1185">Reference proteome</keyword>
<evidence type="ECO:0000313" key="2">
    <source>
        <dbReference type="Proteomes" id="UP000188318"/>
    </source>
</evidence>
<sequence>MRTISGGRRRFGESTIRAVPAGRARKRGGVRPAAPVRANLHPLQRMDVFTC</sequence>